<evidence type="ECO:0000313" key="6">
    <source>
        <dbReference type="EMBL" id="MCT8332020.1"/>
    </source>
</evidence>
<organism evidence="6 7">
    <name type="scientific">Albidovulum sediminis</name>
    <dbReference type="NCBI Taxonomy" id="3066345"/>
    <lineage>
        <taxon>Bacteria</taxon>
        <taxon>Pseudomonadati</taxon>
        <taxon>Pseudomonadota</taxon>
        <taxon>Alphaproteobacteria</taxon>
        <taxon>Rhodobacterales</taxon>
        <taxon>Paracoccaceae</taxon>
        <taxon>Albidovulum</taxon>
    </lineage>
</organism>
<gene>
    <name evidence="6" type="ORF">N5I32_21110</name>
</gene>
<dbReference type="EMBL" id="JAOCQF010000011">
    <property type="protein sequence ID" value="MCT8332020.1"/>
    <property type="molecule type" value="Genomic_DNA"/>
</dbReference>
<dbReference type="SMART" id="SM00382">
    <property type="entry name" value="AAA"/>
    <property type="match status" value="1"/>
</dbReference>
<dbReference type="Pfam" id="PF00005">
    <property type="entry name" value="ABC_tran"/>
    <property type="match status" value="1"/>
</dbReference>
<protein>
    <submittedName>
        <fullName evidence="6">ABC transporter ATP-binding protein</fullName>
    </submittedName>
</protein>
<dbReference type="InterPro" id="IPR040582">
    <property type="entry name" value="OB_MalK-like"/>
</dbReference>
<dbReference type="InterPro" id="IPR008995">
    <property type="entry name" value="Mo/tungstate-bd_C_term_dom"/>
</dbReference>
<evidence type="ECO:0000256" key="1">
    <source>
        <dbReference type="ARBA" id="ARBA00005417"/>
    </source>
</evidence>
<dbReference type="Pfam" id="PF17912">
    <property type="entry name" value="OB_MalK"/>
    <property type="match status" value="1"/>
</dbReference>
<keyword evidence="4 6" id="KW-0067">ATP-binding</keyword>
<dbReference type="InterPro" id="IPR047641">
    <property type="entry name" value="ABC_transpr_MalK/UgpC-like"/>
</dbReference>
<name>A0ABT2NST6_9RHOB</name>
<evidence type="ECO:0000256" key="2">
    <source>
        <dbReference type="ARBA" id="ARBA00022448"/>
    </source>
</evidence>
<keyword evidence="7" id="KW-1185">Reference proteome</keyword>
<dbReference type="GO" id="GO:0005524">
    <property type="term" value="F:ATP binding"/>
    <property type="evidence" value="ECO:0007669"/>
    <property type="project" value="UniProtKB-KW"/>
</dbReference>
<dbReference type="InterPro" id="IPR012340">
    <property type="entry name" value="NA-bd_OB-fold"/>
</dbReference>
<sequence length="350" mass="38073">MTNVSLRGLSKSFGHFSVVKAFDLEIAAGEFVVFVGPSGCGKTTTLRMIAGLELPTGGEIFIGSRDVTDLDPRDRRIAMVFQSYALYPHMTIRENLGFALKLAGVPKEEIARKVEAVADTLGLQQYLQAKPRTLSGGQRQRVALGRAIIREPDVFLFDEPLSNLDAKLRSVMRNEIIRLHKSLKSTMIYVTHDQVEAMTMGDRIVVMHGGVAQQIGTPLEVYDEPANLFVATFIGSPSMNILEGEVENGKFQCQGISIDSPVPVSGKAFLGIRPEHLRIVPHDTPGAIRGTLGVVEHLGAETIIELLTDGPVITARIPRADGLSGGAELYVAANHIHLFDKDGNRIETPN</sequence>
<dbReference type="Gene3D" id="2.40.50.140">
    <property type="entry name" value="Nucleic acid-binding proteins"/>
    <property type="match status" value="1"/>
</dbReference>
<dbReference type="InterPro" id="IPR003593">
    <property type="entry name" value="AAA+_ATPase"/>
</dbReference>
<proteinExistence type="inferred from homology"/>
<dbReference type="PROSITE" id="PS50893">
    <property type="entry name" value="ABC_TRANSPORTER_2"/>
    <property type="match status" value="1"/>
</dbReference>
<evidence type="ECO:0000256" key="4">
    <source>
        <dbReference type="ARBA" id="ARBA00022840"/>
    </source>
</evidence>
<dbReference type="CDD" id="cd03301">
    <property type="entry name" value="ABC_MalK_N"/>
    <property type="match status" value="1"/>
</dbReference>
<dbReference type="Gene3D" id="3.40.50.300">
    <property type="entry name" value="P-loop containing nucleotide triphosphate hydrolases"/>
    <property type="match status" value="1"/>
</dbReference>
<comment type="similarity">
    <text evidence="1">Belongs to the ABC transporter superfamily.</text>
</comment>
<dbReference type="InterPro" id="IPR003439">
    <property type="entry name" value="ABC_transporter-like_ATP-bd"/>
</dbReference>
<dbReference type="Proteomes" id="UP001205601">
    <property type="component" value="Unassembled WGS sequence"/>
</dbReference>
<keyword evidence="2" id="KW-0813">Transport</keyword>
<feature type="domain" description="ABC transporter" evidence="5">
    <location>
        <begin position="4"/>
        <end position="234"/>
    </location>
</feature>
<dbReference type="SUPFAM" id="SSF52540">
    <property type="entry name" value="P-loop containing nucleoside triphosphate hydrolases"/>
    <property type="match status" value="1"/>
</dbReference>
<comment type="caution">
    <text evidence="6">The sequence shown here is derived from an EMBL/GenBank/DDBJ whole genome shotgun (WGS) entry which is preliminary data.</text>
</comment>
<evidence type="ECO:0000259" key="5">
    <source>
        <dbReference type="PROSITE" id="PS50893"/>
    </source>
</evidence>
<dbReference type="SUPFAM" id="SSF50331">
    <property type="entry name" value="MOP-like"/>
    <property type="match status" value="1"/>
</dbReference>
<reference evidence="7" key="1">
    <citation type="submission" date="2023-07" db="EMBL/GenBank/DDBJ databases">
        <title>Defluviimonas sediminis sp. nov., isolated from mangrove sediment.</title>
        <authorList>
            <person name="Liu L."/>
            <person name="Li J."/>
            <person name="Huang Y."/>
            <person name="Pan J."/>
            <person name="Li M."/>
        </authorList>
    </citation>
    <scope>NUCLEOTIDE SEQUENCE [LARGE SCALE GENOMIC DNA]</scope>
    <source>
        <strain evidence="7">FT324</strain>
    </source>
</reference>
<evidence type="ECO:0000256" key="3">
    <source>
        <dbReference type="ARBA" id="ARBA00022741"/>
    </source>
</evidence>
<dbReference type="NCBIfam" id="NF008653">
    <property type="entry name" value="PRK11650.1"/>
    <property type="match status" value="1"/>
</dbReference>
<accession>A0ABT2NST6</accession>
<keyword evidence="3" id="KW-0547">Nucleotide-binding</keyword>
<dbReference type="PROSITE" id="PS00211">
    <property type="entry name" value="ABC_TRANSPORTER_1"/>
    <property type="match status" value="1"/>
</dbReference>
<dbReference type="InterPro" id="IPR015855">
    <property type="entry name" value="ABC_transpr_MalK-like"/>
</dbReference>
<dbReference type="PANTHER" id="PTHR43875:SF1">
    <property type="entry name" value="OSMOPROTECTIVE COMPOUNDS UPTAKE ATP-BINDING PROTEIN GGTA"/>
    <property type="match status" value="1"/>
</dbReference>
<dbReference type="PANTHER" id="PTHR43875">
    <property type="entry name" value="MALTODEXTRIN IMPORT ATP-BINDING PROTEIN MSMX"/>
    <property type="match status" value="1"/>
</dbReference>
<dbReference type="Gene3D" id="2.40.50.100">
    <property type="match status" value="1"/>
</dbReference>
<evidence type="ECO:0000313" key="7">
    <source>
        <dbReference type="Proteomes" id="UP001205601"/>
    </source>
</evidence>
<dbReference type="InterPro" id="IPR017871">
    <property type="entry name" value="ABC_transporter-like_CS"/>
</dbReference>
<dbReference type="InterPro" id="IPR027417">
    <property type="entry name" value="P-loop_NTPase"/>
</dbReference>